<feature type="transmembrane region" description="Helical" evidence="1">
    <location>
        <begin position="218"/>
        <end position="234"/>
    </location>
</feature>
<dbReference type="Pfam" id="PF07589">
    <property type="entry name" value="PEP-CTERM"/>
    <property type="match status" value="1"/>
</dbReference>
<reference evidence="4 5" key="1">
    <citation type="submission" date="2020-07" db="EMBL/GenBank/DDBJ databases">
        <title>Genomic Encyclopedia of Type Strains, Phase IV (KMG-IV): sequencing the most valuable type-strain genomes for metagenomic binning, comparative biology and taxonomic classification.</title>
        <authorList>
            <person name="Goeker M."/>
        </authorList>
    </citation>
    <scope>NUCLEOTIDE SEQUENCE [LARGE SCALE GENOMIC DNA]</scope>
    <source>
        <strain evidence="4 5">DSM 17721</strain>
    </source>
</reference>
<evidence type="ECO:0000313" key="4">
    <source>
        <dbReference type="EMBL" id="MBA2883018.1"/>
    </source>
</evidence>
<feature type="chain" id="PRO_5030870625" description="Ice-binding protein C-terminal domain-containing protein" evidence="2">
    <location>
        <begin position="28"/>
        <end position="242"/>
    </location>
</feature>
<accession>A0A7W0CC41</accession>
<evidence type="ECO:0000256" key="2">
    <source>
        <dbReference type="SAM" id="SignalP"/>
    </source>
</evidence>
<keyword evidence="5" id="KW-1185">Reference proteome</keyword>
<comment type="caution">
    <text evidence="4">The sequence shown here is derived from an EMBL/GenBank/DDBJ whole genome shotgun (WGS) entry which is preliminary data.</text>
</comment>
<dbReference type="EMBL" id="JACDUS010000015">
    <property type="protein sequence ID" value="MBA2883018.1"/>
    <property type="molecule type" value="Genomic_DNA"/>
</dbReference>
<sequence length="242" mass="25998">MKQIKVSKIILSFSLLLFLALPQSALALSIDAYQVGVDDTAITDWLSNYGSSKVVEDFEGATPGWYQSLGTNIGTFSITENTLPGTGNTSYNVKVENSNEPFFEIRNYDADGRFNTTPESGGEGYLDSADITEIKLALDSGYRALYFYMTDPGDVGAFTSTSADGVTKTIGPGQDNASLWFVGIDAGLDNISTITWSTNDHTNDGFGLDGFTRVPEPATLLLFGAGLAGLAGFARRRKFNKS</sequence>
<keyword evidence="2" id="KW-0732">Signal</keyword>
<keyword evidence="1" id="KW-1133">Transmembrane helix</keyword>
<feature type="domain" description="Ice-binding protein C-terminal" evidence="3">
    <location>
        <begin position="214"/>
        <end position="237"/>
    </location>
</feature>
<name>A0A7W0CC41_9BACT</name>
<evidence type="ECO:0000313" key="5">
    <source>
        <dbReference type="Proteomes" id="UP000525298"/>
    </source>
</evidence>
<feature type="signal peptide" evidence="2">
    <location>
        <begin position="1"/>
        <end position="27"/>
    </location>
</feature>
<evidence type="ECO:0000259" key="3">
    <source>
        <dbReference type="Pfam" id="PF07589"/>
    </source>
</evidence>
<dbReference type="RefSeq" id="WP_181552637.1">
    <property type="nucleotide sequence ID" value="NZ_JACDUS010000015.1"/>
</dbReference>
<proteinExistence type="predicted"/>
<dbReference type="NCBIfam" id="TIGR02595">
    <property type="entry name" value="PEP_CTERM"/>
    <property type="match status" value="1"/>
</dbReference>
<organism evidence="4 5">
    <name type="scientific">Desulfosalsimonas propionicica</name>
    <dbReference type="NCBI Taxonomy" id="332175"/>
    <lineage>
        <taxon>Bacteria</taxon>
        <taxon>Pseudomonadati</taxon>
        <taxon>Thermodesulfobacteriota</taxon>
        <taxon>Desulfobacteria</taxon>
        <taxon>Desulfobacterales</taxon>
        <taxon>Desulfosalsimonadaceae</taxon>
        <taxon>Desulfosalsimonas</taxon>
    </lineage>
</organism>
<keyword evidence="1" id="KW-0472">Membrane</keyword>
<evidence type="ECO:0000256" key="1">
    <source>
        <dbReference type="SAM" id="Phobius"/>
    </source>
</evidence>
<dbReference type="Proteomes" id="UP000525298">
    <property type="component" value="Unassembled WGS sequence"/>
</dbReference>
<dbReference type="InterPro" id="IPR013424">
    <property type="entry name" value="Ice-binding_C"/>
</dbReference>
<dbReference type="AlphaFoldDB" id="A0A7W0CC41"/>
<gene>
    <name evidence="4" type="ORF">HNR65_003375</name>
</gene>
<protein>
    <recommendedName>
        <fullName evidence="3">Ice-binding protein C-terminal domain-containing protein</fullName>
    </recommendedName>
</protein>
<keyword evidence="1" id="KW-0812">Transmembrane</keyword>